<dbReference type="GeneID" id="115470456"/>
<dbReference type="RefSeq" id="XP_030059508.1">
    <property type="nucleotide sequence ID" value="XM_030203648.1"/>
</dbReference>
<dbReference type="OrthoDB" id="7289984at2759"/>
<proteinExistence type="inferred from homology"/>
<dbReference type="AlphaFoldDB" id="A0A6P7Y3R8"/>
<dbReference type="PANTHER" id="PTHR43544">
    <property type="entry name" value="SHORT-CHAIN DEHYDROGENASE/REDUCTASE"/>
    <property type="match status" value="1"/>
</dbReference>
<sequence>MAEPMPRTILITGCNRGIGLELVKQFLVKPTPPEQIFATCRNPDAPQSQELRKLATKHPNLVLIKLEVTDPTSIWKAAKEVEKQLKGCGLNLLINNAGIMTESTLESVDEKDLLHVYTTNVVGPMLVTKAFLSLLKKAAQAVPQAEMSWHKAALINISSITSSIDKAIETFSLFPVLSYRCSKAALNMLTRCQSVVYKEDGILCTAIHPGWVKTDLGGPQAQLTVDESVHGVLKVLCALSKKHNGILVDWEGNTIPW</sequence>
<dbReference type="SUPFAM" id="SSF51735">
    <property type="entry name" value="NAD(P)-binding Rossmann-fold domains"/>
    <property type="match status" value="1"/>
</dbReference>
<dbReference type="InParanoid" id="A0A6P7Y3R8"/>
<dbReference type="PRINTS" id="PR00080">
    <property type="entry name" value="SDRFAMILY"/>
</dbReference>
<dbReference type="InterPro" id="IPR036291">
    <property type="entry name" value="NAD(P)-bd_dom_sf"/>
</dbReference>
<dbReference type="Proteomes" id="UP000515156">
    <property type="component" value="Chromosome 5"/>
</dbReference>
<dbReference type="InterPro" id="IPR051468">
    <property type="entry name" value="Fungal_SecMetab_SDRs"/>
</dbReference>
<dbReference type="PRINTS" id="PR00081">
    <property type="entry name" value="GDHRDH"/>
</dbReference>
<comment type="similarity">
    <text evidence="1">Belongs to the short-chain dehydrogenases/reductases (SDR) family.</text>
</comment>
<name>A0A6P7Y3R8_9AMPH</name>
<evidence type="ECO:0000256" key="1">
    <source>
        <dbReference type="RuleBase" id="RU000363"/>
    </source>
</evidence>
<dbReference type="InterPro" id="IPR002347">
    <property type="entry name" value="SDR_fam"/>
</dbReference>
<accession>A0A6P7Y3R8</accession>
<dbReference type="KEGG" id="muo:115470456"/>
<keyword evidence="2" id="KW-1185">Reference proteome</keyword>
<gene>
    <name evidence="3" type="primary">LOC115470456</name>
</gene>
<dbReference type="PANTHER" id="PTHR43544:SF21">
    <property type="entry name" value="C-FACTOR"/>
    <property type="match status" value="1"/>
</dbReference>
<dbReference type="GO" id="GO:0016491">
    <property type="term" value="F:oxidoreductase activity"/>
    <property type="evidence" value="ECO:0007669"/>
    <property type="project" value="TreeGrafter"/>
</dbReference>
<protein>
    <submittedName>
        <fullName evidence="3">Uncharacterized protein LOC115470456 isoform X1</fullName>
    </submittedName>
</protein>
<dbReference type="GO" id="GO:0005737">
    <property type="term" value="C:cytoplasm"/>
    <property type="evidence" value="ECO:0007669"/>
    <property type="project" value="TreeGrafter"/>
</dbReference>
<evidence type="ECO:0000313" key="3">
    <source>
        <dbReference type="RefSeq" id="XP_030059508.1"/>
    </source>
</evidence>
<dbReference type="Pfam" id="PF00106">
    <property type="entry name" value="adh_short"/>
    <property type="match status" value="1"/>
</dbReference>
<dbReference type="Gene3D" id="3.40.50.720">
    <property type="entry name" value="NAD(P)-binding Rossmann-like Domain"/>
    <property type="match status" value="1"/>
</dbReference>
<evidence type="ECO:0000313" key="2">
    <source>
        <dbReference type="Proteomes" id="UP000515156"/>
    </source>
</evidence>
<organism evidence="2 3">
    <name type="scientific">Microcaecilia unicolor</name>
    <dbReference type="NCBI Taxonomy" id="1415580"/>
    <lineage>
        <taxon>Eukaryota</taxon>
        <taxon>Metazoa</taxon>
        <taxon>Chordata</taxon>
        <taxon>Craniata</taxon>
        <taxon>Vertebrata</taxon>
        <taxon>Euteleostomi</taxon>
        <taxon>Amphibia</taxon>
        <taxon>Gymnophiona</taxon>
        <taxon>Siphonopidae</taxon>
        <taxon>Microcaecilia</taxon>
    </lineage>
</organism>
<reference evidence="3" key="1">
    <citation type="submission" date="2025-08" db="UniProtKB">
        <authorList>
            <consortium name="RefSeq"/>
        </authorList>
    </citation>
    <scope>IDENTIFICATION</scope>
</reference>
<dbReference type="CDD" id="cd05325">
    <property type="entry name" value="carb_red_sniffer_like_SDR_c"/>
    <property type="match status" value="1"/>
</dbReference>